<organism evidence="3">
    <name type="scientific">marine sediment metagenome</name>
    <dbReference type="NCBI Taxonomy" id="412755"/>
    <lineage>
        <taxon>unclassified sequences</taxon>
        <taxon>metagenomes</taxon>
        <taxon>ecological metagenomes</taxon>
    </lineage>
</organism>
<feature type="transmembrane region" description="Helical" evidence="2">
    <location>
        <begin position="90"/>
        <end position="113"/>
    </location>
</feature>
<proteinExistence type="predicted"/>
<feature type="transmembrane region" description="Helical" evidence="2">
    <location>
        <begin position="171"/>
        <end position="194"/>
    </location>
</feature>
<sequence length="260" mass="29630">MKGEQYNLKTEEFQTNIRLKKYIWVLPIIGVIFGIITFLVPVISLNLSAYSSIDWNYWIWGLTSYSITDPYDPDPMFNISEIAFTNNNTLLTFSIISSIMIFVAVIILLSAGITSKRKIHYSRKFMIRSGASAILLIVGGIIFWVGADWPTTQKTGGAPGLSVWDYFNEGFSVFTPFIGGGIALIGMSVHYILFKFRIEGMTKNKLTNLKIDEFSEKIDKIYILEKEINEKIAKLEEMQNQILEQMADLRKVEELENPPI</sequence>
<keyword evidence="2" id="KW-0812">Transmembrane</keyword>
<keyword evidence="1" id="KW-0175">Coiled coil</keyword>
<evidence type="ECO:0000256" key="1">
    <source>
        <dbReference type="SAM" id="Coils"/>
    </source>
</evidence>
<dbReference type="EMBL" id="LAZR01000636">
    <property type="protein sequence ID" value="KKN62054.1"/>
    <property type="molecule type" value="Genomic_DNA"/>
</dbReference>
<name>A0A0F9S4Q6_9ZZZZ</name>
<keyword evidence="2" id="KW-0472">Membrane</keyword>
<accession>A0A0F9S4Q6</accession>
<protein>
    <submittedName>
        <fullName evidence="3">Uncharacterized protein</fullName>
    </submittedName>
</protein>
<feature type="coiled-coil region" evidence="1">
    <location>
        <begin position="221"/>
        <end position="255"/>
    </location>
</feature>
<comment type="caution">
    <text evidence="3">The sequence shown here is derived from an EMBL/GenBank/DDBJ whole genome shotgun (WGS) entry which is preliminary data.</text>
</comment>
<feature type="transmembrane region" description="Helical" evidence="2">
    <location>
        <begin position="21"/>
        <end position="43"/>
    </location>
</feature>
<dbReference type="AlphaFoldDB" id="A0A0F9S4Q6"/>
<gene>
    <name evidence="3" type="ORF">LCGC14_0515490</name>
</gene>
<evidence type="ECO:0000313" key="3">
    <source>
        <dbReference type="EMBL" id="KKN62054.1"/>
    </source>
</evidence>
<evidence type="ECO:0000256" key="2">
    <source>
        <dbReference type="SAM" id="Phobius"/>
    </source>
</evidence>
<reference evidence="3" key="1">
    <citation type="journal article" date="2015" name="Nature">
        <title>Complex archaea that bridge the gap between prokaryotes and eukaryotes.</title>
        <authorList>
            <person name="Spang A."/>
            <person name="Saw J.H."/>
            <person name="Jorgensen S.L."/>
            <person name="Zaremba-Niedzwiedzka K."/>
            <person name="Martijn J."/>
            <person name="Lind A.E."/>
            <person name="van Eijk R."/>
            <person name="Schleper C."/>
            <person name="Guy L."/>
            <person name="Ettema T.J."/>
        </authorList>
    </citation>
    <scope>NUCLEOTIDE SEQUENCE</scope>
</reference>
<keyword evidence="2" id="KW-1133">Transmembrane helix</keyword>
<feature type="transmembrane region" description="Helical" evidence="2">
    <location>
        <begin position="125"/>
        <end position="147"/>
    </location>
</feature>